<name>A0A7C1CE03_9CREN</name>
<feature type="transmembrane region" description="Helical" evidence="5">
    <location>
        <begin position="161"/>
        <end position="178"/>
    </location>
</feature>
<evidence type="ECO:0008006" key="7">
    <source>
        <dbReference type="Google" id="ProtNLM"/>
    </source>
</evidence>
<gene>
    <name evidence="6" type="ORF">ENN26_08650</name>
</gene>
<reference evidence="6" key="1">
    <citation type="journal article" date="2020" name="mSystems">
        <title>Genome- and Community-Level Interaction Insights into Carbon Utilization and Element Cycling Functions of Hydrothermarchaeota in Hydrothermal Sediment.</title>
        <authorList>
            <person name="Zhou Z."/>
            <person name="Liu Y."/>
            <person name="Xu W."/>
            <person name="Pan J."/>
            <person name="Luo Z.H."/>
            <person name="Li M."/>
        </authorList>
    </citation>
    <scope>NUCLEOTIDE SEQUENCE [LARGE SCALE GENOMIC DNA]</scope>
    <source>
        <strain evidence="6">SpSt-116</strain>
    </source>
</reference>
<evidence type="ECO:0000256" key="1">
    <source>
        <dbReference type="ARBA" id="ARBA00004127"/>
    </source>
</evidence>
<evidence type="ECO:0000256" key="3">
    <source>
        <dbReference type="ARBA" id="ARBA00022989"/>
    </source>
</evidence>
<comment type="caution">
    <text evidence="6">The sequence shown here is derived from an EMBL/GenBank/DDBJ whole genome shotgun (WGS) entry which is preliminary data.</text>
</comment>
<dbReference type="Pfam" id="PF01988">
    <property type="entry name" value="VIT1"/>
    <property type="match status" value="1"/>
</dbReference>
<keyword evidence="3 5" id="KW-1133">Transmembrane helix</keyword>
<keyword evidence="2 5" id="KW-0812">Transmembrane</keyword>
<dbReference type="GO" id="GO:0005384">
    <property type="term" value="F:manganese ion transmembrane transporter activity"/>
    <property type="evidence" value="ECO:0007669"/>
    <property type="project" value="InterPro"/>
</dbReference>
<dbReference type="GO" id="GO:0030026">
    <property type="term" value="P:intracellular manganese ion homeostasis"/>
    <property type="evidence" value="ECO:0007669"/>
    <property type="project" value="InterPro"/>
</dbReference>
<protein>
    <recommendedName>
        <fullName evidence="7">VIT family protein</fullName>
    </recommendedName>
</protein>
<evidence type="ECO:0000313" key="6">
    <source>
        <dbReference type="EMBL" id="HDP15822.1"/>
    </source>
</evidence>
<evidence type="ECO:0000256" key="5">
    <source>
        <dbReference type="SAM" id="Phobius"/>
    </source>
</evidence>
<keyword evidence="4 5" id="KW-0472">Membrane</keyword>
<comment type="subcellular location">
    <subcellularLocation>
        <location evidence="1">Endomembrane system</location>
        <topology evidence="1">Multi-pass membrane protein</topology>
    </subcellularLocation>
</comment>
<feature type="transmembrane region" description="Helical" evidence="5">
    <location>
        <begin position="66"/>
        <end position="90"/>
    </location>
</feature>
<dbReference type="GO" id="GO:0012505">
    <property type="term" value="C:endomembrane system"/>
    <property type="evidence" value="ECO:0007669"/>
    <property type="project" value="UniProtKB-SubCell"/>
</dbReference>
<feature type="transmembrane region" description="Helical" evidence="5">
    <location>
        <begin position="127"/>
        <end position="155"/>
    </location>
</feature>
<accession>A0A7C1CE03</accession>
<dbReference type="AlphaFoldDB" id="A0A7C1CE03"/>
<evidence type="ECO:0000256" key="4">
    <source>
        <dbReference type="ARBA" id="ARBA00023136"/>
    </source>
</evidence>
<dbReference type="InterPro" id="IPR008217">
    <property type="entry name" value="Ccc1_fam"/>
</dbReference>
<dbReference type="EMBL" id="DSAY01000161">
    <property type="protein sequence ID" value="HDP15822.1"/>
    <property type="molecule type" value="Genomic_DNA"/>
</dbReference>
<evidence type="ECO:0000256" key="2">
    <source>
        <dbReference type="ARBA" id="ARBA00022692"/>
    </source>
</evidence>
<organism evidence="6">
    <name type="scientific">Thermofilum adornatum</name>
    <dbReference type="NCBI Taxonomy" id="1365176"/>
    <lineage>
        <taxon>Archaea</taxon>
        <taxon>Thermoproteota</taxon>
        <taxon>Thermoprotei</taxon>
        <taxon>Thermofilales</taxon>
        <taxon>Thermofilaceae</taxon>
        <taxon>Thermofilum</taxon>
    </lineage>
</organism>
<proteinExistence type="predicted"/>
<feature type="transmembrane region" description="Helical" evidence="5">
    <location>
        <begin position="185"/>
        <end position="206"/>
    </location>
</feature>
<sequence length="209" mass="22522">MDMEIELGEDSSLIKASLFRGFLRRLTRALDVEIARRYFALNLFDGILTVLGFTVNYFFLGGRSPSVLLASGLIISIGMAISGLTSAMLVEYSELQKELNELEKALFRDLDGTHIARTKMATALMNALVNAVAPTLGALAVLFPVLLTSIGLIGFTQAFELSLFLSMLSLFLLGVYLGKNAGNRPIVYGFIMVLAGSATAIIAYLLGAV</sequence>
<feature type="transmembrane region" description="Helical" evidence="5">
    <location>
        <begin position="38"/>
        <end position="60"/>
    </location>
</feature>